<reference evidence="3" key="1">
    <citation type="journal article" date="2009" name="Genome Res.">
        <title>Comparative genomic analyses of the human fungal pathogens Coccidioides and their relatives.</title>
        <authorList>
            <person name="Sharpton T.J."/>
            <person name="Stajich J.E."/>
            <person name="Rounsley S.D."/>
            <person name="Gardner M.J."/>
            <person name="Wortman J.R."/>
            <person name="Jordar V.S."/>
            <person name="Maiti R."/>
            <person name="Kodira C.D."/>
            <person name="Neafsey D.E."/>
            <person name="Zeng Q."/>
            <person name="Hung C.-Y."/>
            <person name="McMahan C."/>
            <person name="Muszewska A."/>
            <person name="Grynberg M."/>
            <person name="Mandel M.A."/>
            <person name="Kellner E.M."/>
            <person name="Barker B.M."/>
            <person name="Galgiani J.N."/>
            <person name="Orbach M.J."/>
            <person name="Kirkland T.N."/>
            <person name="Cole G.T."/>
            <person name="Henn M.R."/>
            <person name="Birren B.W."/>
            <person name="Taylor J.W."/>
        </authorList>
    </citation>
    <scope>NUCLEOTIDE SEQUENCE [LARGE SCALE GENOMIC DNA]</scope>
    <source>
        <strain evidence="3">UAMH 1704</strain>
    </source>
</reference>
<sequence>MAHKPPKRPILQFDVESAVDCSLWIVPASLRRRLTVATMFQSLRASRSLLTRVARQQSPIAVRTFATTSARQGRRVKQAPLSTPDADQYSPSADPVQELYLRELRAYKPAPLKPSDAEAYVQKFVMPTPPPSPEEANIASELKAYETQDVEVEGQAAPGETAAVEEDWFELPEEEEASAAH</sequence>
<dbReference type="GeneID" id="8439998"/>
<dbReference type="OMA" id="DDENTKH"/>
<dbReference type="PANTHER" id="PTHR28207:SF1">
    <property type="entry name" value="ATP SYNTHASE SUBUNIT H, MITOCHONDRIAL"/>
    <property type="match status" value="1"/>
</dbReference>
<dbReference type="EMBL" id="CH476619">
    <property type="protein sequence ID" value="EEP82532.1"/>
    <property type="molecule type" value="Genomic_DNA"/>
</dbReference>
<evidence type="ECO:0000256" key="1">
    <source>
        <dbReference type="SAM" id="MobiDB-lite"/>
    </source>
</evidence>
<organism evidence="2 3">
    <name type="scientific">Uncinocarpus reesii (strain UAMH 1704)</name>
    <dbReference type="NCBI Taxonomy" id="336963"/>
    <lineage>
        <taxon>Eukaryota</taxon>
        <taxon>Fungi</taxon>
        <taxon>Dikarya</taxon>
        <taxon>Ascomycota</taxon>
        <taxon>Pezizomycotina</taxon>
        <taxon>Eurotiomycetes</taxon>
        <taxon>Eurotiomycetidae</taxon>
        <taxon>Onygenales</taxon>
        <taxon>Onygenaceae</taxon>
        <taxon>Uncinocarpus</taxon>
    </lineage>
</organism>
<keyword evidence="3" id="KW-1185">Reference proteome</keyword>
<dbReference type="Proteomes" id="UP000002058">
    <property type="component" value="Unassembled WGS sequence"/>
</dbReference>
<evidence type="ECO:0000313" key="3">
    <source>
        <dbReference type="Proteomes" id="UP000002058"/>
    </source>
</evidence>
<dbReference type="InterPro" id="IPR019711">
    <property type="entry name" value="ATP_synth_F0_suH"/>
</dbReference>
<evidence type="ECO:0000313" key="2">
    <source>
        <dbReference type="EMBL" id="EEP82532.1"/>
    </source>
</evidence>
<dbReference type="GO" id="GO:0046933">
    <property type="term" value="F:proton-transporting ATP synthase activity, rotational mechanism"/>
    <property type="evidence" value="ECO:0007669"/>
    <property type="project" value="TreeGrafter"/>
</dbReference>
<feature type="compositionally biased region" description="Acidic residues" evidence="1">
    <location>
        <begin position="163"/>
        <end position="181"/>
    </location>
</feature>
<dbReference type="AlphaFoldDB" id="C4JYZ6"/>
<dbReference type="OrthoDB" id="274752at2759"/>
<gene>
    <name evidence="2" type="ORF">UREG_07397</name>
</gene>
<dbReference type="KEGG" id="ure:UREG_07397"/>
<accession>C4JYZ6</accession>
<name>C4JYZ6_UNCRE</name>
<dbReference type="InParanoid" id="C4JYZ6"/>
<dbReference type="STRING" id="336963.C4JYZ6"/>
<feature type="region of interest" description="Disordered" evidence="1">
    <location>
        <begin position="69"/>
        <end position="92"/>
    </location>
</feature>
<dbReference type="eggNOG" id="ENOG502SDW5">
    <property type="taxonomic scope" value="Eukaryota"/>
</dbReference>
<evidence type="ECO:0008006" key="4">
    <source>
        <dbReference type="Google" id="ProtNLM"/>
    </source>
</evidence>
<dbReference type="VEuPathDB" id="FungiDB:UREG_07397"/>
<dbReference type="Pfam" id="PF10775">
    <property type="entry name" value="ATP_sub_h"/>
    <property type="match status" value="1"/>
</dbReference>
<protein>
    <recommendedName>
        <fullName evidence="4">Mitochondrial F1F0 ATP synthase subunit Atp14</fullName>
    </recommendedName>
</protein>
<feature type="region of interest" description="Disordered" evidence="1">
    <location>
        <begin position="153"/>
        <end position="181"/>
    </location>
</feature>
<dbReference type="RefSeq" id="XP_002582624.1">
    <property type="nucleotide sequence ID" value="XM_002582578.1"/>
</dbReference>
<proteinExistence type="predicted"/>
<dbReference type="HOGENOM" id="CLU_122989_0_1_1"/>
<dbReference type="PANTHER" id="PTHR28207">
    <property type="entry name" value="ATP SYNTHASE SUBUNIT H, MITOCHONDRIAL"/>
    <property type="match status" value="1"/>
</dbReference>